<dbReference type="AlphaFoldDB" id="D8U8N6"/>
<sequence>MRDFGFPDRTARNNRTSYFSMMLDPCGVGRAMVDTRNTSLNPLIALRSWAMFTCIFAPFSELHAMRWSLRALIEWNKAQFSSMDPINFGNQSYPRGWLPPLQDDPVAGRPFLPDTLKRLTIKRTNDHIHRTSEWRGRPVVSGFLPSTWALLRNLELLDLSDDMGQGAIEGPIPSTWLMMTKLRTMYARDDHRQ</sequence>
<name>D8U8N6_VOLCA</name>
<keyword evidence="2" id="KW-1185">Reference proteome</keyword>
<evidence type="ECO:0000313" key="2">
    <source>
        <dbReference type="Proteomes" id="UP000001058"/>
    </source>
</evidence>
<reference evidence="1 2" key="1">
    <citation type="journal article" date="2010" name="Science">
        <title>Genomic analysis of organismal complexity in the multicellular green alga Volvox carteri.</title>
        <authorList>
            <person name="Prochnik S.E."/>
            <person name="Umen J."/>
            <person name="Nedelcu A.M."/>
            <person name="Hallmann A."/>
            <person name="Miller S.M."/>
            <person name="Nishii I."/>
            <person name="Ferris P."/>
            <person name="Kuo A."/>
            <person name="Mitros T."/>
            <person name="Fritz-Laylin L.K."/>
            <person name="Hellsten U."/>
            <person name="Chapman J."/>
            <person name="Simakov O."/>
            <person name="Rensing S.A."/>
            <person name="Terry A."/>
            <person name="Pangilinan J."/>
            <person name="Kapitonov V."/>
            <person name="Jurka J."/>
            <person name="Salamov A."/>
            <person name="Shapiro H."/>
            <person name="Schmutz J."/>
            <person name="Grimwood J."/>
            <person name="Lindquist E."/>
            <person name="Lucas S."/>
            <person name="Grigoriev I.V."/>
            <person name="Schmitt R."/>
            <person name="Kirk D."/>
            <person name="Rokhsar D.S."/>
        </authorList>
    </citation>
    <scope>NUCLEOTIDE SEQUENCE [LARGE SCALE GENOMIC DNA]</scope>
    <source>
        <strain evidence="2">f. Nagariensis / Eve</strain>
    </source>
</reference>
<organism evidence="2">
    <name type="scientific">Volvox carteri f. nagariensis</name>
    <dbReference type="NCBI Taxonomy" id="3068"/>
    <lineage>
        <taxon>Eukaryota</taxon>
        <taxon>Viridiplantae</taxon>
        <taxon>Chlorophyta</taxon>
        <taxon>core chlorophytes</taxon>
        <taxon>Chlorophyceae</taxon>
        <taxon>CS clade</taxon>
        <taxon>Chlamydomonadales</taxon>
        <taxon>Volvocaceae</taxon>
        <taxon>Volvox</taxon>
    </lineage>
</organism>
<dbReference type="OrthoDB" id="542338at2759"/>
<dbReference type="EMBL" id="GL378368">
    <property type="protein sequence ID" value="EFJ44014.1"/>
    <property type="molecule type" value="Genomic_DNA"/>
</dbReference>
<dbReference type="RefSeq" id="XP_002955026.1">
    <property type="nucleotide sequence ID" value="XM_002954980.1"/>
</dbReference>
<protein>
    <submittedName>
        <fullName evidence="1">Uncharacterized protein</fullName>
    </submittedName>
</protein>
<proteinExistence type="predicted"/>
<dbReference type="GeneID" id="9621904"/>
<gene>
    <name evidence="1" type="ORF">VOLCADRAFT_95899</name>
</gene>
<dbReference type="Proteomes" id="UP000001058">
    <property type="component" value="Unassembled WGS sequence"/>
</dbReference>
<dbReference type="InParanoid" id="D8U8N6"/>
<evidence type="ECO:0000313" key="1">
    <source>
        <dbReference type="EMBL" id="EFJ44014.1"/>
    </source>
</evidence>
<accession>D8U8N6</accession>
<dbReference type="KEGG" id="vcn:VOLCADRAFT_95899"/>